<evidence type="ECO:0000313" key="2">
    <source>
        <dbReference type="EMBL" id="MPC99884.1"/>
    </source>
</evidence>
<feature type="compositionally biased region" description="Polar residues" evidence="1">
    <location>
        <begin position="78"/>
        <end position="91"/>
    </location>
</feature>
<name>A0A5B7K5H2_PORTR</name>
<proteinExistence type="predicted"/>
<feature type="region of interest" description="Disordered" evidence="1">
    <location>
        <begin position="58"/>
        <end position="91"/>
    </location>
</feature>
<evidence type="ECO:0000256" key="1">
    <source>
        <dbReference type="SAM" id="MobiDB-lite"/>
    </source>
</evidence>
<dbReference type="Proteomes" id="UP000324222">
    <property type="component" value="Unassembled WGS sequence"/>
</dbReference>
<gene>
    <name evidence="2" type="ORF">E2C01_095329</name>
</gene>
<organism evidence="2 3">
    <name type="scientific">Portunus trituberculatus</name>
    <name type="common">Swimming crab</name>
    <name type="synonym">Neptunus trituberculatus</name>
    <dbReference type="NCBI Taxonomy" id="210409"/>
    <lineage>
        <taxon>Eukaryota</taxon>
        <taxon>Metazoa</taxon>
        <taxon>Ecdysozoa</taxon>
        <taxon>Arthropoda</taxon>
        <taxon>Crustacea</taxon>
        <taxon>Multicrustacea</taxon>
        <taxon>Malacostraca</taxon>
        <taxon>Eumalacostraca</taxon>
        <taxon>Eucarida</taxon>
        <taxon>Decapoda</taxon>
        <taxon>Pleocyemata</taxon>
        <taxon>Brachyura</taxon>
        <taxon>Eubrachyura</taxon>
        <taxon>Portunoidea</taxon>
        <taxon>Portunidae</taxon>
        <taxon>Portuninae</taxon>
        <taxon>Portunus</taxon>
    </lineage>
</organism>
<protein>
    <submittedName>
        <fullName evidence="2">Uncharacterized protein</fullName>
    </submittedName>
</protein>
<comment type="caution">
    <text evidence="2">The sequence shown here is derived from an EMBL/GenBank/DDBJ whole genome shotgun (WGS) entry which is preliminary data.</text>
</comment>
<dbReference type="EMBL" id="VSRR010120384">
    <property type="protein sequence ID" value="MPC99884.1"/>
    <property type="molecule type" value="Genomic_DNA"/>
</dbReference>
<reference evidence="2 3" key="1">
    <citation type="submission" date="2019-05" db="EMBL/GenBank/DDBJ databases">
        <title>Another draft genome of Portunus trituberculatus and its Hox gene families provides insights of decapod evolution.</title>
        <authorList>
            <person name="Jeong J.-H."/>
            <person name="Song I."/>
            <person name="Kim S."/>
            <person name="Choi T."/>
            <person name="Kim D."/>
            <person name="Ryu S."/>
            <person name="Kim W."/>
        </authorList>
    </citation>
    <scope>NUCLEOTIDE SEQUENCE [LARGE SCALE GENOMIC DNA]</scope>
    <source>
        <tissue evidence="2">Muscle</tissue>
    </source>
</reference>
<dbReference type="AlphaFoldDB" id="A0A5B7K5H2"/>
<accession>A0A5B7K5H2</accession>
<sequence>MQPPPTHRHYRHFFFLCRREASQRQQNIKKRPLEVLVPLKKTETSPLTKQALLLLQSPPPLSHERHAQPRTQHCKTPLRSTQVSNTSNSVM</sequence>
<evidence type="ECO:0000313" key="3">
    <source>
        <dbReference type="Proteomes" id="UP000324222"/>
    </source>
</evidence>
<keyword evidence="3" id="KW-1185">Reference proteome</keyword>